<evidence type="ECO:0000313" key="3">
    <source>
        <dbReference type="Proteomes" id="UP000244488"/>
    </source>
</evidence>
<dbReference type="EMBL" id="AFHV02002448">
    <property type="protein sequence ID" value="PUA86358.1"/>
    <property type="molecule type" value="Genomic_DNA"/>
</dbReference>
<dbReference type="Pfam" id="PF00988">
    <property type="entry name" value="CPSase_sm_chain"/>
    <property type="match status" value="1"/>
</dbReference>
<dbReference type="Gene3D" id="3.50.30.20">
    <property type="entry name" value="Carbamoyl-phosphate synthase small subunit, N-terminal domain"/>
    <property type="match status" value="1"/>
</dbReference>
<reference evidence="2 3" key="1">
    <citation type="journal article" date="2016" name="Nat. Commun.">
        <title>Local admixture of amplified and diversified secreted pathogenesis determinants shapes mosaic Toxoplasma gondii genomes.</title>
        <authorList>
            <person name="Lorenzi H."/>
            <person name="Khan A."/>
            <person name="Behnke M.S."/>
            <person name="Namasivayam S."/>
            <person name="Swapna L.S."/>
            <person name="Hadjithomas M."/>
            <person name="Karamycheva S."/>
            <person name="Pinney D."/>
            <person name="Brunk B.P."/>
            <person name="Ajioka J.W."/>
            <person name="Ajzenberg D."/>
            <person name="Boothroyd J.C."/>
            <person name="Boyle J.P."/>
            <person name="Darde M.L."/>
            <person name="Diaz-Miranda M.A."/>
            <person name="Dubey J.P."/>
            <person name="Fritz H.M."/>
            <person name="Gennari S.M."/>
            <person name="Gregory B.D."/>
            <person name="Kim K."/>
            <person name="Saeij J.P."/>
            <person name="Su C."/>
            <person name="White M.W."/>
            <person name="Zhu X.Q."/>
            <person name="Howe D.K."/>
            <person name="Rosenthal B.M."/>
            <person name="Grigg M.E."/>
            <person name="Parkinson J."/>
            <person name="Liu L."/>
            <person name="Kissinger J.C."/>
            <person name="Roos D.S."/>
            <person name="Sibley L.D."/>
        </authorList>
    </citation>
    <scope>NUCLEOTIDE SEQUENCE [LARGE SCALE GENOMIC DNA]</scope>
    <source>
        <strain evidence="2 3">TgCATBr9</strain>
    </source>
</reference>
<dbReference type="SUPFAM" id="SSF52021">
    <property type="entry name" value="Carbamoyl phosphate synthetase, small subunit N-terminal domain"/>
    <property type="match status" value="1"/>
</dbReference>
<protein>
    <submittedName>
        <fullName evidence="2">Carbamoylphosphate synthetase</fullName>
    </submittedName>
</protein>
<dbReference type="SMART" id="SM01097">
    <property type="entry name" value="CPSase_sm_chain"/>
    <property type="match status" value="1"/>
</dbReference>
<evidence type="ECO:0000259" key="1">
    <source>
        <dbReference type="SMART" id="SM01097"/>
    </source>
</evidence>
<accession>A0A2T6ILZ1</accession>
<name>A0A2T6ILZ1_TOXGO</name>
<dbReference type="AlphaFoldDB" id="A0A2T6ILZ1"/>
<dbReference type="Proteomes" id="UP000244488">
    <property type="component" value="Unassembled WGS sequence"/>
</dbReference>
<dbReference type="InterPro" id="IPR036480">
    <property type="entry name" value="CarbP_synth_ssu_N_sf"/>
</dbReference>
<organism evidence="2 3">
    <name type="scientific">Toxoplasma gondii TgCATBr9</name>
    <dbReference type="NCBI Taxonomy" id="943120"/>
    <lineage>
        <taxon>Eukaryota</taxon>
        <taxon>Sar</taxon>
        <taxon>Alveolata</taxon>
        <taxon>Apicomplexa</taxon>
        <taxon>Conoidasida</taxon>
        <taxon>Coccidia</taxon>
        <taxon>Eucoccidiorida</taxon>
        <taxon>Eimeriorina</taxon>
        <taxon>Sarcocystidae</taxon>
        <taxon>Toxoplasma</taxon>
    </lineage>
</organism>
<dbReference type="InterPro" id="IPR002474">
    <property type="entry name" value="CarbamoylP_synth_ssu_N"/>
</dbReference>
<gene>
    <name evidence="2" type="ORF">TGBR9_215260A</name>
</gene>
<feature type="domain" description="Carbamoyl-phosphate synthase small subunit N-terminal" evidence="1">
    <location>
        <begin position="35"/>
        <end position="125"/>
    </location>
</feature>
<dbReference type="VEuPathDB" id="ToxoDB:TGBR9_215260A"/>
<evidence type="ECO:0000313" key="2">
    <source>
        <dbReference type="EMBL" id="PUA86358.1"/>
    </source>
</evidence>
<proteinExistence type="predicted"/>
<comment type="caution">
    <text evidence="2">The sequence shown here is derived from an EMBL/GenBank/DDBJ whole genome shotgun (WGS) entry which is preliminary data.</text>
</comment>
<sequence>MGVHHALDDAGEMPHSGGRRAVAPIYPLDLAGRLRPAMLVLADGTEFLGYSFGYPGSVGGEVVFNTGMVGYPESLTDPSYEGQILVLTYPLIGNYGVPSSEKVRADSKKTKRLAEPRTSWLIHISESRGGRVGLLLRRNVTGKQVWQGSPLSHMPNAHTNHSYITTKLSPT</sequence>